<reference evidence="5" key="1">
    <citation type="submission" date="2023-01" db="EMBL/GenBank/DDBJ databases">
        <title>Biogeochemical cycle of methane in antarctic sediments.</title>
        <authorList>
            <person name="Roldan D.M."/>
            <person name="Menes R.J."/>
        </authorList>
    </citation>
    <scope>NUCLEOTIDE SEQUENCE [LARGE SCALE GENOMIC DNA]</scope>
    <source>
        <strain evidence="5">K-2018 MAG008</strain>
    </source>
</reference>
<proteinExistence type="inferred from homology"/>
<dbReference type="InterPro" id="IPR001173">
    <property type="entry name" value="Glyco_trans_2-like"/>
</dbReference>
<evidence type="ECO:0000313" key="6">
    <source>
        <dbReference type="Proteomes" id="UP001160519"/>
    </source>
</evidence>
<evidence type="ECO:0000256" key="3">
    <source>
        <dbReference type="ARBA" id="ARBA00022679"/>
    </source>
</evidence>
<accession>A0AA43Q3U8</accession>
<evidence type="ECO:0000256" key="1">
    <source>
        <dbReference type="ARBA" id="ARBA00006739"/>
    </source>
</evidence>
<feature type="domain" description="Glycosyltransferase 2-like" evidence="4">
    <location>
        <begin position="5"/>
        <end position="116"/>
    </location>
</feature>
<evidence type="ECO:0000256" key="2">
    <source>
        <dbReference type="ARBA" id="ARBA00022676"/>
    </source>
</evidence>
<keyword evidence="3" id="KW-0808">Transferase</keyword>
<evidence type="ECO:0000313" key="5">
    <source>
        <dbReference type="EMBL" id="MDI1231258.1"/>
    </source>
</evidence>
<dbReference type="Proteomes" id="UP001160519">
    <property type="component" value="Unassembled WGS sequence"/>
</dbReference>
<dbReference type="InterPro" id="IPR029044">
    <property type="entry name" value="Nucleotide-diphossugar_trans"/>
</dbReference>
<evidence type="ECO:0000259" key="4">
    <source>
        <dbReference type="Pfam" id="PF00535"/>
    </source>
</evidence>
<dbReference type="AlphaFoldDB" id="A0AA43Q3U8"/>
<gene>
    <name evidence="5" type="ORF">PSU93_08935</name>
</gene>
<dbReference type="PANTHER" id="PTHR43179:SF12">
    <property type="entry name" value="GALACTOFURANOSYLTRANSFERASE GLFT2"/>
    <property type="match status" value="1"/>
</dbReference>
<comment type="caution">
    <text evidence="5">The sequence shown here is derived from an EMBL/GenBank/DDBJ whole genome shotgun (WGS) entry which is preliminary data.</text>
</comment>
<organism evidence="5 6">
    <name type="scientific">Candidatus Methylobacter titanis</name>
    <dbReference type="NCBI Taxonomy" id="3053457"/>
    <lineage>
        <taxon>Bacteria</taxon>
        <taxon>Pseudomonadati</taxon>
        <taxon>Pseudomonadota</taxon>
        <taxon>Gammaproteobacteria</taxon>
        <taxon>Methylococcales</taxon>
        <taxon>Methylococcaceae</taxon>
        <taxon>Methylobacter</taxon>
    </lineage>
</organism>
<sequence>MKVDVVIVNWNAGVQLLECVDSVIQYGQAFVGQIIVVDNGSIDGSETTVEHLPHVTLIRAGVNLGFGKACNRGAAHANSEFILFLNPDARLYPDSLIKALDFMQSPDNATVGICGVQLIDEEGHIARSCARFPSASGFVAHAIGLDRVIPALGHFMSEWDHATTRQVDQVIGAFFLIRHGVFDAIQGFDEQFFVYFEEVDVAYRAKQLGWSSIFFADAQAFHAGGGTSDQVKAKRLFYSLRSRILYAFKHFKPLAATAVLLATLLIEPLSRSALAIGRRSWTSLQETWAAYGMLLRWLPDWIFKGSTR</sequence>
<dbReference type="SUPFAM" id="SSF53448">
    <property type="entry name" value="Nucleotide-diphospho-sugar transferases"/>
    <property type="match status" value="1"/>
</dbReference>
<dbReference type="Gene3D" id="3.90.550.10">
    <property type="entry name" value="Spore Coat Polysaccharide Biosynthesis Protein SpsA, Chain A"/>
    <property type="match status" value="1"/>
</dbReference>
<dbReference type="CDD" id="cd04186">
    <property type="entry name" value="GT_2_like_c"/>
    <property type="match status" value="1"/>
</dbReference>
<keyword evidence="6" id="KW-1185">Reference proteome</keyword>
<name>A0AA43Q3U8_9GAMM</name>
<protein>
    <submittedName>
        <fullName evidence="5">Glycosyltransferase family 2 protein</fullName>
    </submittedName>
</protein>
<dbReference type="EMBL" id="JAQSDF010000025">
    <property type="protein sequence ID" value="MDI1231258.1"/>
    <property type="molecule type" value="Genomic_DNA"/>
</dbReference>
<dbReference type="GO" id="GO:0016757">
    <property type="term" value="F:glycosyltransferase activity"/>
    <property type="evidence" value="ECO:0007669"/>
    <property type="project" value="UniProtKB-KW"/>
</dbReference>
<dbReference type="PANTHER" id="PTHR43179">
    <property type="entry name" value="RHAMNOSYLTRANSFERASE WBBL"/>
    <property type="match status" value="1"/>
</dbReference>
<comment type="similarity">
    <text evidence="1">Belongs to the glycosyltransferase 2 family.</text>
</comment>
<dbReference type="Pfam" id="PF00535">
    <property type="entry name" value="Glycos_transf_2"/>
    <property type="match status" value="1"/>
</dbReference>
<keyword evidence="2" id="KW-0328">Glycosyltransferase</keyword>